<name>A0A2W4WPL1_9CYAN</name>
<feature type="compositionally biased region" description="Basic and acidic residues" evidence="1">
    <location>
        <begin position="223"/>
        <end position="234"/>
    </location>
</feature>
<reference evidence="3 4" key="2">
    <citation type="submission" date="2018-06" db="EMBL/GenBank/DDBJ databases">
        <title>Metagenomic assembly of (sub)arctic Cyanobacteria and their associated microbiome from non-axenic cultures.</title>
        <authorList>
            <person name="Baurain D."/>
        </authorList>
    </citation>
    <scope>NUCLEOTIDE SEQUENCE [LARGE SCALE GENOMIC DNA]</scope>
    <source>
        <strain evidence="3">ULC066bin1</strain>
    </source>
</reference>
<accession>A0A2W4WPL1</accession>
<evidence type="ECO:0000256" key="1">
    <source>
        <dbReference type="SAM" id="MobiDB-lite"/>
    </source>
</evidence>
<feature type="region of interest" description="Disordered" evidence="1">
    <location>
        <begin position="213"/>
        <end position="234"/>
    </location>
</feature>
<evidence type="ECO:0008006" key="5">
    <source>
        <dbReference type="Google" id="ProtNLM"/>
    </source>
</evidence>
<protein>
    <recommendedName>
        <fullName evidence="5">DUF3352 domain-containing protein</fullName>
    </recommendedName>
</protein>
<feature type="signal peptide" evidence="2">
    <location>
        <begin position="1"/>
        <end position="22"/>
    </location>
</feature>
<evidence type="ECO:0000313" key="3">
    <source>
        <dbReference type="EMBL" id="PZO45127.1"/>
    </source>
</evidence>
<dbReference type="Pfam" id="PF11832">
    <property type="entry name" value="DUF3352"/>
    <property type="match status" value="1"/>
</dbReference>
<sequence>MRSLFAAILAISASTSVLPATASSINEPSSRDSAKHLSTLSTPLKVKGNDQYTFAQRSVNISKQIPNDTIGIVFLNLDRSAWKDLEQVQLNAQNPILAIDKLLAFLGKPSQFSIANDVQPWLGSEIAIAFLANTDNKTDISFAALSPVIDDRKFELFIRKLKKLELPKPTETLYQNIKILEWQLEETDDLKPEIPKKQTVSRDMRSLARIKQSQTSNANKLAQKKDADPNSEELDRIQPNFSAFSLKRFVIAKLPSGIAVIATDRQAIQKMIDLSVIDAQGQMSSLADNQLFLRSLNNPLWNRSLLAGYGDYKKLGQISELLAADLPETSEIPGFSRDEYLQGLKYTLSQYSSFDLFTWITPKGVRSQSSSYFSEIRSPQPKDTKSRDRLLSYLPSKIYGSITSRDLNRQWQWFVEESKQQPSYKIFVEGLRMLAPLIAGSGLDIDIEKDIISWIDGEYSVVVFPSDRSPFKEIGVDLTIGSLIRTSKPEAANAVLDKLTKYATSFGKDFIQVKKRQVGTTLMTSLEFPDARERGKTQSIFAYGWRDRQTLILTLGASTASAFIPIPKPSLAESEDFREAIADMPQPNFGYFYLNVNAIAKLGANFFLSELIPSPDLPPNSDSPNTLSKPKLPEPVQKFINQLGGAVFVYSETNDRFQSDAFLGLKP</sequence>
<keyword evidence="2" id="KW-0732">Signal</keyword>
<dbReference type="InterPro" id="IPR021787">
    <property type="entry name" value="DUF3352"/>
</dbReference>
<comment type="caution">
    <text evidence="3">The sequence shown here is derived from an EMBL/GenBank/DDBJ whole genome shotgun (WGS) entry which is preliminary data.</text>
</comment>
<dbReference type="EMBL" id="QBML01000001">
    <property type="protein sequence ID" value="PZO45127.1"/>
    <property type="molecule type" value="Genomic_DNA"/>
</dbReference>
<organism evidence="3 4">
    <name type="scientific">Pseudanabaena frigida</name>
    <dbReference type="NCBI Taxonomy" id="945775"/>
    <lineage>
        <taxon>Bacteria</taxon>
        <taxon>Bacillati</taxon>
        <taxon>Cyanobacteriota</taxon>
        <taxon>Cyanophyceae</taxon>
        <taxon>Pseudanabaenales</taxon>
        <taxon>Pseudanabaenaceae</taxon>
        <taxon>Pseudanabaena</taxon>
    </lineage>
</organism>
<evidence type="ECO:0000313" key="4">
    <source>
        <dbReference type="Proteomes" id="UP000249467"/>
    </source>
</evidence>
<dbReference type="AlphaFoldDB" id="A0A2W4WPL1"/>
<gene>
    <name evidence="3" type="ORF">DCF19_01145</name>
</gene>
<feature type="chain" id="PRO_5016111194" description="DUF3352 domain-containing protein" evidence="2">
    <location>
        <begin position="23"/>
        <end position="667"/>
    </location>
</feature>
<evidence type="ECO:0000256" key="2">
    <source>
        <dbReference type="SAM" id="SignalP"/>
    </source>
</evidence>
<dbReference type="Proteomes" id="UP000249467">
    <property type="component" value="Unassembled WGS sequence"/>
</dbReference>
<proteinExistence type="predicted"/>
<reference evidence="3 4" key="1">
    <citation type="submission" date="2018-04" db="EMBL/GenBank/DDBJ databases">
        <authorList>
            <person name="Go L.Y."/>
            <person name="Mitchell J.A."/>
        </authorList>
    </citation>
    <scope>NUCLEOTIDE SEQUENCE [LARGE SCALE GENOMIC DNA]</scope>
    <source>
        <strain evidence="3">ULC066bin1</strain>
    </source>
</reference>